<dbReference type="FunFam" id="3.20.20.70:FF:000022">
    <property type="entry name" value="3-keto-L-gulonate-6-phosphate decarboxylase UlaD"/>
    <property type="match status" value="1"/>
</dbReference>
<comment type="catalytic activity">
    <reaction evidence="1">
        <text>D-ribulose 5-phosphate + formaldehyde = D-arabino-hex-3-ulose 6-phosphate</text>
        <dbReference type="Rhea" id="RHEA:25201"/>
        <dbReference type="ChEBI" id="CHEBI:16842"/>
        <dbReference type="ChEBI" id="CHEBI:58121"/>
        <dbReference type="ChEBI" id="CHEBI:58542"/>
        <dbReference type="EC" id="4.1.2.43"/>
    </reaction>
</comment>
<dbReference type="RefSeq" id="WP_117444953.1">
    <property type="nucleotide sequence ID" value="NZ_JAJFEN010000082.1"/>
</dbReference>
<dbReference type="NCBIfam" id="TIGR03128">
    <property type="entry name" value="RuMP_HxlA"/>
    <property type="match status" value="1"/>
</dbReference>
<dbReference type="AlphaFoldDB" id="A0A3E2VET5"/>
<evidence type="ECO:0000256" key="3">
    <source>
        <dbReference type="ARBA" id="ARBA00006350"/>
    </source>
</evidence>
<dbReference type="UniPathway" id="UPA00294">
    <property type="reaction ID" value="UER00434"/>
</dbReference>
<dbReference type="InterPro" id="IPR041710">
    <property type="entry name" value="HPS/KGPDC"/>
</dbReference>
<dbReference type="GO" id="GO:0019647">
    <property type="term" value="P:formaldehyde assimilation via ribulose monophosphate cycle"/>
    <property type="evidence" value="ECO:0007669"/>
    <property type="project" value="UniProtKB-UniPathway"/>
</dbReference>
<evidence type="ECO:0000313" key="9">
    <source>
        <dbReference type="Proteomes" id="UP000260025"/>
    </source>
</evidence>
<evidence type="ECO:0000256" key="4">
    <source>
        <dbReference type="ARBA" id="ARBA00012890"/>
    </source>
</evidence>
<dbReference type="SMART" id="SM00934">
    <property type="entry name" value="OMPdecase"/>
    <property type="match status" value="1"/>
</dbReference>
<reference evidence="8 9" key="1">
    <citation type="submission" date="2018-08" db="EMBL/GenBank/DDBJ databases">
        <title>A genome reference for cultivated species of the human gut microbiota.</title>
        <authorList>
            <person name="Zou Y."/>
            <person name="Xue W."/>
            <person name="Luo G."/>
        </authorList>
    </citation>
    <scope>NUCLEOTIDE SEQUENCE [LARGE SCALE GENOMIC DNA]</scope>
    <source>
        <strain evidence="8 9">OF01-2LB</strain>
    </source>
</reference>
<dbReference type="OrthoDB" id="43475at2"/>
<dbReference type="CDD" id="cd04726">
    <property type="entry name" value="KGPDC_HPS"/>
    <property type="match status" value="1"/>
</dbReference>
<dbReference type="InterPro" id="IPR017553">
    <property type="entry name" value="3-hexulose-6-phosphate_synth"/>
</dbReference>
<dbReference type="GO" id="GO:0019854">
    <property type="term" value="P:L-ascorbic acid catabolic process"/>
    <property type="evidence" value="ECO:0007669"/>
    <property type="project" value="TreeGrafter"/>
</dbReference>
<dbReference type="EC" id="4.1.2.43" evidence="4"/>
<dbReference type="GO" id="GO:0033982">
    <property type="term" value="F:3-dehydro-L-gulonate-6-phosphate decarboxylase activity"/>
    <property type="evidence" value="ECO:0007669"/>
    <property type="project" value="TreeGrafter"/>
</dbReference>
<evidence type="ECO:0000256" key="1">
    <source>
        <dbReference type="ARBA" id="ARBA00000718"/>
    </source>
</evidence>
<dbReference type="Proteomes" id="UP000260025">
    <property type="component" value="Unassembled WGS sequence"/>
</dbReference>
<dbReference type="InterPro" id="IPR011060">
    <property type="entry name" value="RibuloseP-bd_barrel"/>
</dbReference>
<name>A0A3E2VET5_CLOIN</name>
<evidence type="ECO:0000256" key="6">
    <source>
        <dbReference type="ARBA" id="ARBA00023277"/>
    </source>
</evidence>
<dbReference type="EMBL" id="QVEV01000063">
    <property type="protein sequence ID" value="RGC09009.1"/>
    <property type="molecule type" value="Genomic_DNA"/>
</dbReference>
<sequence length="212" mass="23601">MKLQLAYDGIHLDDAVRCIEQIQEYVDIIEIGTPFVLSVGMEGVRTMRRLFPEKEILADMKIMDGGKKEAEMAFESGADYVTMLGVTDRATIAACVKAAKQYEKKTVVDMICVPDFRKTVADVEALGVDYIAVHTGSDQQLLGRTPLEDLKEIQQYVKNCRIAVAGGINSSTVQEYLSYHPDILIVGKSITQAKNPKEEARRIKEAMERAVI</sequence>
<dbReference type="Pfam" id="PF00215">
    <property type="entry name" value="OMPdecase"/>
    <property type="match status" value="1"/>
</dbReference>
<dbReference type="SUPFAM" id="SSF51366">
    <property type="entry name" value="Ribulose-phoshate binding barrel"/>
    <property type="match status" value="1"/>
</dbReference>
<feature type="domain" description="Orotidine 5'-phosphate decarboxylase" evidence="7">
    <location>
        <begin position="2"/>
        <end position="203"/>
    </location>
</feature>
<accession>A0A3E2VET5</accession>
<gene>
    <name evidence="8" type="primary">hxlA</name>
    <name evidence="8" type="ORF">DXA38_21470</name>
</gene>
<dbReference type="PANTHER" id="PTHR35039">
    <property type="entry name" value="3-KETO-L-GULONATE-6-PHOSPHATE DECARBOXYLASE SGBH-RELATED"/>
    <property type="match status" value="1"/>
</dbReference>
<evidence type="ECO:0000259" key="7">
    <source>
        <dbReference type="SMART" id="SM00934"/>
    </source>
</evidence>
<dbReference type="InterPro" id="IPR013785">
    <property type="entry name" value="Aldolase_TIM"/>
</dbReference>
<protein>
    <recommendedName>
        <fullName evidence="4">3-hexulose-6-phosphate synthase</fullName>
        <ecNumber evidence="4">4.1.2.43</ecNumber>
    </recommendedName>
</protein>
<evidence type="ECO:0000256" key="5">
    <source>
        <dbReference type="ARBA" id="ARBA00023239"/>
    </source>
</evidence>
<proteinExistence type="inferred from homology"/>
<dbReference type="Gene3D" id="3.20.20.70">
    <property type="entry name" value="Aldolase class I"/>
    <property type="match status" value="1"/>
</dbReference>
<dbReference type="GO" id="GO:0004590">
    <property type="term" value="F:orotidine-5'-phosphate decarboxylase activity"/>
    <property type="evidence" value="ECO:0007669"/>
    <property type="project" value="InterPro"/>
</dbReference>
<comment type="caution">
    <text evidence="8">The sequence shown here is derived from an EMBL/GenBank/DDBJ whole genome shotgun (WGS) entry which is preliminary data.</text>
</comment>
<dbReference type="GO" id="GO:0043801">
    <property type="term" value="F:hexulose-6-phosphate synthase activity"/>
    <property type="evidence" value="ECO:0007669"/>
    <property type="project" value="UniProtKB-EC"/>
</dbReference>
<keyword evidence="6" id="KW-0119">Carbohydrate metabolism</keyword>
<evidence type="ECO:0000256" key="2">
    <source>
        <dbReference type="ARBA" id="ARBA00005014"/>
    </source>
</evidence>
<dbReference type="InterPro" id="IPR001754">
    <property type="entry name" value="OMPdeCOase_dom"/>
</dbReference>
<comment type="similarity">
    <text evidence="3">Belongs to the HPS/KGPDC family. HPS subfamily.</text>
</comment>
<dbReference type="PANTHER" id="PTHR35039:SF3">
    <property type="entry name" value="3-KETO-L-GULONATE-6-PHOSPHATE DECARBOXYLASE SGBH-RELATED"/>
    <property type="match status" value="1"/>
</dbReference>
<evidence type="ECO:0000313" key="8">
    <source>
        <dbReference type="EMBL" id="RGC09009.1"/>
    </source>
</evidence>
<keyword evidence="5 8" id="KW-0456">Lyase</keyword>
<comment type="pathway">
    <text evidence="2">One-carbon metabolism; formaldehyde assimilation via RuMP pathway; D-fructose 6-phosphate from D-ribulose 5-phosphate and formaldehyde: step 1/2.</text>
</comment>
<organism evidence="8 9">
    <name type="scientific">Clostridium innocuum</name>
    <dbReference type="NCBI Taxonomy" id="1522"/>
    <lineage>
        <taxon>Bacteria</taxon>
        <taxon>Bacillati</taxon>
        <taxon>Bacillota</taxon>
        <taxon>Clostridia</taxon>
        <taxon>Eubacteriales</taxon>
        <taxon>Clostridiaceae</taxon>
        <taxon>Clostridium</taxon>
    </lineage>
</organism>
<dbReference type="GO" id="GO:0006207">
    <property type="term" value="P:'de novo' pyrimidine nucleobase biosynthetic process"/>
    <property type="evidence" value="ECO:0007669"/>
    <property type="project" value="InterPro"/>
</dbReference>